<reference evidence="2" key="1">
    <citation type="submission" date="2025-08" db="UniProtKB">
        <authorList>
            <consortium name="RefSeq"/>
        </authorList>
    </citation>
    <scope>IDENTIFICATION</scope>
</reference>
<organism evidence="1 2">
    <name type="scientific">Hydra vulgaris</name>
    <name type="common">Hydra</name>
    <name type="synonym">Hydra attenuata</name>
    <dbReference type="NCBI Taxonomy" id="6087"/>
    <lineage>
        <taxon>Eukaryota</taxon>
        <taxon>Metazoa</taxon>
        <taxon>Cnidaria</taxon>
        <taxon>Hydrozoa</taxon>
        <taxon>Hydroidolina</taxon>
        <taxon>Anthoathecata</taxon>
        <taxon>Aplanulata</taxon>
        <taxon>Hydridae</taxon>
        <taxon>Hydra</taxon>
    </lineage>
</organism>
<name>A0ABM4CWK1_HYDVU</name>
<accession>A0ABM4CWK1</accession>
<dbReference type="Proteomes" id="UP001652625">
    <property type="component" value="Chromosome 11"/>
</dbReference>
<keyword evidence="1" id="KW-1185">Reference proteome</keyword>
<sequence>MAKAALKSGETAIQENIFKRGDYKNLCQLCVYYLVGHVPAIKFHQPGACHAARFMADAIYLLTLKMTKNISNIMNDKEKKIVKTTSLFISLTYCPWFFKSSLSMTAPVNDLAAFKDVLDLSKEYSEFSQSILKSMQNHTWYLSQQLVVMALADDDVEKDEKKNILQKLLQFPVSENS</sequence>
<proteinExistence type="predicted"/>
<evidence type="ECO:0000313" key="2">
    <source>
        <dbReference type="RefSeq" id="XP_065666323.1"/>
    </source>
</evidence>
<dbReference type="RefSeq" id="XP_065666323.1">
    <property type="nucleotide sequence ID" value="XM_065810251.1"/>
</dbReference>
<dbReference type="GeneID" id="136087458"/>
<protein>
    <submittedName>
        <fullName evidence="2">Uncharacterized protein LOC136087458 isoform X1</fullName>
    </submittedName>
</protein>
<gene>
    <name evidence="2" type="primary">LOC136087458</name>
</gene>
<evidence type="ECO:0000313" key="1">
    <source>
        <dbReference type="Proteomes" id="UP001652625"/>
    </source>
</evidence>